<organism evidence="2 3">
    <name type="scientific">Arthrobacter livingstonensis</name>
    <dbReference type="NCBI Taxonomy" id="670078"/>
    <lineage>
        <taxon>Bacteria</taxon>
        <taxon>Bacillati</taxon>
        <taxon>Actinomycetota</taxon>
        <taxon>Actinomycetes</taxon>
        <taxon>Micrococcales</taxon>
        <taxon>Micrococcaceae</taxon>
        <taxon>Arthrobacter</taxon>
    </lineage>
</organism>
<feature type="transmembrane region" description="Helical" evidence="1">
    <location>
        <begin position="26"/>
        <end position="43"/>
    </location>
</feature>
<sequence>MTTATADAGNRVGVLGPADAGMPARLCAAIALASVGAHLWMGWEHRAMPWEGMLMLLMAAACLPCAVAVWRRGHGRSVRLLYGMALTMVAVHAVLLLAPGSMEGRGHGGMGSMDATSSMADGGMVGAMPQSTSMLCIVAVELAVAMLAAWVMRRSRACAAD</sequence>
<dbReference type="Proteomes" id="UP000247832">
    <property type="component" value="Unassembled WGS sequence"/>
</dbReference>
<dbReference type="OrthoDB" id="4947896at2"/>
<comment type="caution">
    <text evidence="2">The sequence shown here is derived from an EMBL/GenBank/DDBJ whole genome shotgun (WGS) entry which is preliminary data.</text>
</comment>
<feature type="transmembrane region" description="Helical" evidence="1">
    <location>
        <begin position="49"/>
        <end position="69"/>
    </location>
</feature>
<proteinExistence type="predicted"/>
<keyword evidence="3" id="KW-1185">Reference proteome</keyword>
<dbReference type="RefSeq" id="WP_110499091.1">
    <property type="nucleotide sequence ID" value="NZ_QJVD01000001.1"/>
</dbReference>
<accession>A0A2V5LDW3</accession>
<reference evidence="2 3" key="1">
    <citation type="submission" date="2018-05" db="EMBL/GenBank/DDBJ databases">
        <title>Genetic diversity of glacier-inhabiting Cryobacterium bacteria in China and description of Cryobacterium mengkeensis sp. nov. and Arthrobacter glacialis sp. nov.</title>
        <authorList>
            <person name="Liu Q."/>
            <person name="Xin Y.-H."/>
        </authorList>
    </citation>
    <scope>NUCLEOTIDE SEQUENCE [LARGE SCALE GENOMIC DNA]</scope>
    <source>
        <strain evidence="2 3">LI2</strain>
    </source>
</reference>
<evidence type="ECO:0000256" key="1">
    <source>
        <dbReference type="SAM" id="Phobius"/>
    </source>
</evidence>
<gene>
    <name evidence="2" type="ORF">CVV68_00735</name>
</gene>
<evidence type="ECO:0000313" key="2">
    <source>
        <dbReference type="EMBL" id="PYI69668.1"/>
    </source>
</evidence>
<evidence type="ECO:0008006" key="4">
    <source>
        <dbReference type="Google" id="ProtNLM"/>
    </source>
</evidence>
<dbReference type="EMBL" id="QJVD01000001">
    <property type="protein sequence ID" value="PYI69668.1"/>
    <property type="molecule type" value="Genomic_DNA"/>
</dbReference>
<protein>
    <recommendedName>
        <fullName evidence="4">DUF5134 domain-containing protein</fullName>
    </recommendedName>
</protein>
<dbReference type="AlphaFoldDB" id="A0A2V5LDW3"/>
<feature type="transmembrane region" description="Helical" evidence="1">
    <location>
        <begin position="132"/>
        <end position="152"/>
    </location>
</feature>
<name>A0A2V5LDW3_9MICC</name>
<keyword evidence="1" id="KW-1133">Transmembrane helix</keyword>
<keyword evidence="1" id="KW-0812">Transmembrane</keyword>
<feature type="transmembrane region" description="Helical" evidence="1">
    <location>
        <begin position="81"/>
        <end position="102"/>
    </location>
</feature>
<keyword evidence="1" id="KW-0472">Membrane</keyword>
<evidence type="ECO:0000313" key="3">
    <source>
        <dbReference type="Proteomes" id="UP000247832"/>
    </source>
</evidence>